<feature type="compositionally biased region" description="Acidic residues" evidence="1">
    <location>
        <begin position="803"/>
        <end position="829"/>
    </location>
</feature>
<organism evidence="3 4">
    <name type="scientific">Penicillium cinerascens</name>
    <dbReference type="NCBI Taxonomy" id="70096"/>
    <lineage>
        <taxon>Eukaryota</taxon>
        <taxon>Fungi</taxon>
        <taxon>Dikarya</taxon>
        <taxon>Ascomycota</taxon>
        <taxon>Pezizomycotina</taxon>
        <taxon>Eurotiomycetes</taxon>
        <taxon>Eurotiomycetidae</taxon>
        <taxon>Eurotiales</taxon>
        <taxon>Aspergillaceae</taxon>
        <taxon>Penicillium</taxon>
    </lineage>
</organism>
<evidence type="ECO:0000313" key="3">
    <source>
        <dbReference type="EMBL" id="KAJ5191562.1"/>
    </source>
</evidence>
<comment type="caution">
    <text evidence="3">The sequence shown here is derived from an EMBL/GenBank/DDBJ whole genome shotgun (WGS) entry which is preliminary data.</text>
</comment>
<evidence type="ECO:0000256" key="1">
    <source>
        <dbReference type="SAM" id="MobiDB-lite"/>
    </source>
</evidence>
<feature type="compositionally biased region" description="Acidic residues" evidence="1">
    <location>
        <begin position="243"/>
        <end position="266"/>
    </location>
</feature>
<dbReference type="InterPro" id="IPR012340">
    <property type="entry name" value="NA-bd_OB-fold"/>
</dbReference>
<feature type="compositionally biased region" description="Basic residues" evidence="1">
    <location>
        <begin position="1230"/>
        <end position="1239"/>
    </location>
</feature>
<proteinExistence type="predicted"/>
<sequence>MDAMDAIDHSTAPNALSSLIKLPIAQLSPTLEQLEEKCILATVSLVWPYSSSTKSLSLSLAEPDFRLRRSNGQVKTIFHGRVAEKVAESHVGIGDTVRLALKGAEFVANDTATQTHGKNVAWDLQFDNGVSLEINRSSKNLSTVIIEQSPRAPHDTELQPPSTPRVISIHPVSDTVPGPGSWLSPAFARIGQSPFKAVRDFAFDPFADEDGFIPGKGRKRPRYSFQRDEWHIADSSASSREDGSEELENDLESELEDEMDAEDDLETIPKPPHENGPTAENTTSDDQAKIENPLQDGSFVFVKPSLDLAGRLFGRPAPQSNNAQAGPIDTGLQGLFGATLHLPTDTPQLRPVPSPGLPIPSPIVSNNNSAQEYFSPFHAQEHTQTIQSIVTGTDADTTALAQSSVAYISPTPQSQATIAPAEQLETTQNERPVSSPTMPGEQESHFETVTGDGAAENSNEQPADSTEFFHLPTFQERPEFSEPNVEMSDAGDSHTVPVAAPVNRQSEEIDEVEEAKDAEKDVLHQEPPPAAEDDYFDDEGVQETLAQEDHADHEAAVNAALTAVDMEIVENESEAIESEDELVESSLSAGDRAGSRSYGEESGEEDEALYDEDDAADSMLEDDEDEGDYDEEAEYSDEEYPRATQLSRPQQSQPEFIVLDSDSEDELASAQPTGTPSQPTQQVSIYHRESFIESPVADFEEEEEEEEEEDEGELEGEEGEDYESASDATEDRAQVEDDERVHDSDMEDESSMDDIARDHYTKQHSSRENSVAEGSFGEEHDEGEGPRANQDDFDAREKLEWVVDLDSEEDEPEEEFEDGSEEAEEEEPQEDQRASPDERGSPGHMKPKFHSLDGAVDRDRMQSPVDAEQDQLRAPEEDIFSERQKQDSDTNIELVKGVSPNDTSKQLLTPDHTQEVTSGRQSTPSQEKMAVLPTLGESGHPLRLNVALTPGLDAAGSTEKATLVEDLVAPEHPAVEPLPDTLHTQQHHDSTDGADVAVATTEDAEVDRNIIKALDLEKAKPPQLVVSEPPVPDRHAHGLRSKLSYFAPLAALIDHYNVLVDTISVVHEATPIAKGSSGSRDYFMTIQLTDPSMAGTTLQAQIFRRTKSAMPSLAEGNAVLLRDFKVRSYDHSIMLVSVESSSWAVFDGSAPEAHMSGPPVEYGSEERAYASGLRRWYTEVGTALVADNQLQASIERDSMDRGATPSDVAISEAGSFDSGVRGDSVSSARGSRRSRRRNRRVTIHELRDGTRYTEVGSPGSRESIHELRDGTVYADL</sequence>
<feature type="region of interest" description="Disordered" evidence="1">
    <location>
        <begin position="1213"/>
        <end position="1239"/>
    </location>
</feature>
<dbReference type="CDD" id="cd04497">
    <property type="entry name" value="hPOT1_OB1_like"/>
    <property type="match status" value="1"/>
</dbReference>
<dbReference type="GeneID" id="83184904"/>
<dbReference type="RefSeq" id="XP_058304502.1">
    <property type="nucleotide sequence ID" value="XM_058457603.1"/>
</dbReference>
<name>A0A9W9J8M6_9EURO</name>
<gene>
    <name evidence="3" type="ORF">N7498_010547</name>
</gene>
<feature type="compositionally biased region" description="Basic and acidic residues" evidence="1">
    <location>
        <begin position="754"/>
        <end position="767"/>
    </location>
</feature>
<feature type="compositionally biased region" description="Acidic residues" evidence="1">
    <location>
        <begin position="570"/>
        <end position="583"/>
    </location>
</feature>
<feature type="domain" description="Telomeric single stranded DNA binding POT1/Cdc13" evidence="2">
    <location>
        <begin position="1046"/>
        <end position="1178"/>
    </location>
</feature>
<feature type="region of interest" description="Disordered" evidence="1">
    <location>
        <begin position="229"/>
        <end position="285"/>
    </location>
</feature>
<feature type="compositionally biased region" description="Basic and acidic residues" evidence="1">
    <location>
        <begin position="783"/>
        <end position="801"/>
    </location>
</feature>
<feature type="region of interest" description="Disordered" evidence="1">
    <location>
        <begin position="421"/>
        <end position="464"/>
    </location>
</feature>
<reference evidence="3" key="1">
    <citation type="submission" date="2022-12" db="EMBL/GenBank/DDBJ databases">
        <authorList>
            <person name="Petersen C."/>
        </authorList>
    </citation>
    <scope>NUCLEOTIDE SEQUENCE</scope>
    <source>
        <strain evidence="3">IBT 15544</strain>
    </source>
</reference>
<protein>
    <recommendedName>
        <fullName evidence="2">Telomeric single stranded DNA binding POT1/Cdc13 domain-containing protein</fullName>
    </recommendedName>
</protein>
<dbReference type="AlphaFoldDB" id="A0A9W9J8M6"/>
<dbReference type="GO" id="GO:0000723">
    <property type="term" value="P:telomere maintenance"/>
    <property type="evidence" value="ECO:0007669"/>
    <property type="project" value="InterPro"/>
</dbReference>
<feature type="compositionally biased region" description="Low complexity" evidence="1">
    <location>
        <begin position="671"/>
        <end position="682"/>
    </location>
</feature>
<feature type="compositionally biased region" description="Polar residues" evidence="1">
    <location>
        <begin position="915"/>
        <end position="926"/>
    </location>
</feature>
<feature type="compositionally biased region" description="Basic and acidic residues" evidence="1">
    <location>
        <begin position="870"/>
        <end position="888"/>
    </location>
</feature>
<dbReference type="Gene3D" id="2.40.50.140">
    <property type="entry name" value="Nucleic acid-binding proteins"/>
    <property type="match status" value="1"/>
</dbReference>
<dbReference type="GO" id="GO:0003677">
    <property type="term" value="F:DNA binding"/>
    <property type="evidence" value="ECO:0007669"/>
    <property type="project" value="InterPro"/>
</dbReference>
<dbReference type="Proteomes" id="UP001150904">
    <property type="component" value="Unassembled WGS sequence"/>
</dbReference>
<feature type="compositionally biased region" description="Polar residues" evidence="1">
    <location>
        <begin position="644"/>
        <end position="654"/>
    </location>
</feature>
<feature type="compositionally biased region" description="Basic and acidic residues" evidence="1">
    <location>
        <begin position="515"/>
        <end position="524"/>
    </location>
</feature>
<dbReference type="SMART" id="SM00976">
    <property type="entry name" value="Telo_bind"/>
    <property type="match status" value="1"/>
</dbReference>
<feature type="compositionally biased region" description="Basic and acidic residues" evidence="1">
    <location>
        <begin position="729"/>
        <end position="744"/>
    </location>
</feature>
<dbReference type="InterPro" id="IPR011564">
    <property type="entry name" value="Telomer_end-bd_POT1/Cdc13"/>
</dbReference>
<feature type="region of interest" description="Disordered" evidence="1">
    <location>
        <begin position="570"/>
        <end position="928"/>
    </location>
</feature>
<dbReference type="OrthoDB" id="5363079at2759"/>
<dbReference type="SUPFAM" id="SSF50249">
    <property type="entry name" value="Nucleic acid-binding proteins"/>
    <property type="match status" value="1"/>
</dbReference>
<evidence type="ECO:0000259" key="2">
    <source>
        <dbReference type="SMART" id="SM00976"/>
    </source>
</evidence>
<feature type="region of interest" description="Disordered" evidence="1">
    <location>
        <begin position="480"/>
        <end position="541"/>
    </location>
</feature>
<feature type="compositionally biased region" description="Acidic residues" evidence="1">
    <location>
        <begin position="531"/>
        <end position="541"/>
    </location>
</feature>
<feature type="compositionally biased region" description="Polar residues" evidence="1">
    <location>
        <begin position="424"/>
        <end position="437"/>
    </location>
</feature>
<reference evidence="3" key="2">
    <citation type="journal article" date="2023" name="IMA Fungus">
        <title>Comparative genomic study of the Penicillium genus elucidates a diverse pangenome and 15 lateral gene transfer events.</title>
        <authorList>
            <person name="Petersen C."/>
            <person name="Sorensen T."/>
            <person name="Nielsen M.R."/>
            <person name="Sondergaard T.E."/>
            <person name="Sorensen J.L."/>
            <person name="Fitzpatrick D.A."/>
            <person name="Frisvad J.C."/>
            <person name="Nielsen K.L."/>
        </authorList>
    </citation>
    <scope>NUCLEOTIDE SEQUENCE</scope>
    <source>
        <strain evidence="3">IBT 15544</strain>
    </source>
</reference>
<feature type="compositionally biased region" description="Low complexity" evidence="1">
    <location>
        <begin position="1218"/>
        <end position="1229"/>
    </location>
</feature>
<feature type="compositionally biased region" description="Basic and acidic residues" evidence="1">
    <location>
        <begin position="830"/>
        <end position="841"/>
    </location>
</feature>
<dbReference type="EMBL" id="JAPQKR010000016">
    <property type="protein sequence ID" value="KAJ5191562.1"/>
    <property type="molecule type" value="Genomic_DNA"/>
</dbReference>
<feature type="compositionally biased region" description="Acidic residues" evidence="1">
    <location>
        <begin position="601"/>
        <end position="638"/>
    </location>
</feature>
<dbReference type="GO" id="GO:0000781">
    <property type="term" value="C:chromosome, telomeric region"/>
    <property type="evidence" value="ECO:0007669"/>
    <property type="project" value="InterPro"/>
</dbReference>
<dbReference type="Pfam" id="PF02765">
    <property type="entry name" value="POT1"/>
    <property type="match status" value="1"/>
</dbReference>
<evidence type="ECO:0000313" key="4">
    <source>
        <dbReference type="Proteomes" id="UP001150904"/>
    </source>
</evidence>
<feature type="compositionally biased region" description="Acidic residues" evidence="1">
    <location>
        <begin position="698"/>
        <end position="724"/>
    </location>
</feature>
<accession>A0A9W9J8M6</accession>
<keyword evidence="4" id="KW-1185">Reference proteome</keyword>